<gene>
    <name evidence="2" type="ORF">MCHLO_08740</name>
</gene>
<dbReference type="EMBL" id="DF847305">
    <property type="protein sequence ID" value="GAT51614.1"/>
    <property type="molecule type" value="Genomic_DNA"/>
</dbReference>
<organism evidence="2 3">
    <name type="scientific">Mycena chlorophos</name>
    <name type="common">Agaric fungus</name>
    <name type="synonym">Agaricus chlorophos</name>
    <dbReference type="NCBI Taxonomy" id="658473"/>
    <lineage>
        <taxon>Eukaryota</taxon>
        <taxon>Fungi</taxon>
        <taxon>Dikarya</taxon>
        <taxon>Basidiomycota</taxon>
        <taxon>Agaricomycotina</taxon>
        <taxon>Agaricomycetes</taxon>
        <taxon>Agaricomycetidae</taxon>
        <taxon>Agaricales</taxon>
        <taxon>Marasmiineae</taxon>
        <taxon>Mycenaceae</taxon>
        <taxon>Mycena</taxon>
    </lineage>
</organism>
<evidence type="ECO:0000313" key="2">
    <source>
        <dbReference type="EMBL" id="GAT51614.1"/>
    </source>
</evidence>
<reference evidence="2" key="1">
    <citation type="submission" date="2014-09" db="EMBL/GenBank/DDBJ databases">
        <title>Genome sequence of the luminous mushroom Mycena chlorophos for searching fungal bioluminescence genes.</title>
        <authorList>
            <person name="Tanaka Y."/>
            <person name="Kasuga D."/>
            <person name="Oba Y."/>
            <person name="Hase S."/>
            <person name="Sato K."/>
            <person name="Oba Y."/>
            <person name="Sakakibara Y."/>
        </authorList>
    </citation>
    <scope>NUCLEOTIDE SEQUENCE</scope>
</reference>
<evidence type="ECO:0000256" key="1">
    <source>
        <dbReference type="SAM" id="MobiDB-lite"/>
    </source>
</evidence>
<name>A0ABQ0LKI6_MYCCL</name>
<feature type="region of interest" description="Disordered" evidence="1">
    <location>
        <begin position="193"/>
        <end position="256"/>
    </location>
</feature>
<accession>A0ABQ0LKI6</accession>
<proteinExistence type="predicted"/>
<keyword evidence="3" id="KW-1185">Reference proteome</keyword>
<feature type="region of interest" description="Disordered" evidence="1">
    <location>
        <begin position="1"/>
        <end position="38"/>
    </location>
</feature>
<feature type="compositionally biased region" description="Acidic residues" evidence="1">
    <location>
        <begin position="195"/>
        <end position="208"/>
    </location>
</feature>
<feature type="non-terminal residue" evidence="2">
    <location>
        <position position="256"/>
    </location>
</feature>
<evidence type="ECO:0000313" key="3">
    <source>
        <dbReference type="Proteomes" id="UP000815677"/>
    </source>
</evidence>
<dbReference type="Proteomes" id="UP000815677">
    <property type="component" value="Unassembled WGS sequence"/>
</dbReference>
<protein>
    <submittedName>
        <fullName evidence="2">Uncharacterized protein</fullName>
    </submittedName>
</protein>
<sequence length="256" mass="29497">MPKNHAHAARAGPSSGSQRPLPYRRVGKHARLQPKPVPSYPLTVLRDAHGAILRIEPDTSQPAKLLNPVQLTELSRALRAERPFAVWNWWRGRYTCMLSYERILRCLKREARRSRREGLADSEQKDEDLKRWMVYGRLVDRVLEFVRGRIRQRGVYFESLTDENASVSDLDDEMFGRAYQQYREYLDEITNRAGEEDEEEDYEPEGEEQGAAPAPARNEDEAMPAAQPSSGVMLRISSDQIKRMKAAREAERTTDP</sequence>
<feature type="compositionally biased region" description="Basic and acidic residues" evidence="1">
    <location>
        <begin position="240"/>
        <end position="256"/>
    </location>
</feature>